<keyword evidence="7 10" id="KW-0500">Molybdenum</keyword>
<dbReference type="UniPathway" id="UPA00344"/>
<dbReference type="Gene3D" id="2.40.340.10">
    <property type="entry name" value="MoeA, C-terminal, domain IV"/>
    <property type="match status" value="1"/>
</dbReference>
<dbReference type="PANTHER" id="PTHR10192:SF5">
    <property type="entry name" value="GEPHYRIN"/>
    <property type="match status" value="1"/>
</dbReference>
<dbReference type="SUPFAM" id="SSF63867">
    <property type="entry name" value="MoeA C-terminal domain-like"/>
    <property type="match status" value="1"/>
</dbReference>
<dbReference type="GO" id="GO:0061599">
    <property type="term" value="F:molybdopterin molybdotransferase activity"/>
    <property type="evidence" value="ECO:0007669"/>
    <property type="project" value="UniProtKB-UniRule"/>
</dbReference>
<organism evidence="12 13">
    <name type="scientific">Paenibacillus naphthalenovorans</name>
    <dbReference type="NCBI Taxonomy" id="162209"/>
    <lineage>
        <taxon>Bacteria</taxon>
        <taxon>Bacillati</taxon>
        <taxon>Bacillota</taxon>
        <taxon>Bacilli</taxon>
        <taxon>Bacillales</taxon>
        <taxon>Paenibacillaceae</taxon>
        <taxon>Paenibacillus</taxon>
    </lineage>
</organism>
<dbReference type="InterPro" id="IPR005111">
    <property type="entry name" value="MoeA_C_domain_IV"/>
</dbReference>
<keyword evidence="10" id="KW-0479">Metal-binding</keyword>
<sequence>MKFFNVKTVDETVNIIETHFAPIHEPVRVSIREAVGRVLAEDVYSREQVPPFARSTVDGYAVQAKTTYGASESMPAFLDITGKIQMGKRAEIPLLEGQAQYIPTGGMLPEGADSIVMIEHVEEVGDLLNVYRQVAPGENVIRAGDDVEIGEHVLHKGIRLRPQDLGLLAAIGITEVAVASIPVVGILSTGDEIVPPDKTELSPGEIRDINSVMIGSRLMQLGAEVIYGGIVQDEYEEFLARARALFGKVDFLLLSGGSSVGTRDFTVQVIEALGEPGVLVHGVATKPGKPTIIGKSQGKPVMGLPGHPVSALIMLDLLGVPILKQLQGESKDDFDKRFKARISRNVPSAVGRSDYIRVRLEEREDGLWAVPVFGKSGLVTTMVESDGIMEISANKEGILEGDHVKIKLFGKEI</sequence>
<comment type="cofactor">
    <cofactor evidence="10">
        <name>Mg(2+)</name>
        <dbReference type="ChEBI" id="CHEBI:18420"/>
    </cofactor>
</comment>
<dbReference type="InterPro" id="IPR008284">
    <property type="entry name" value="MoCF_biosynth_CS"/>
</dbReference>
<evidence type="ECO:0000256" key="7">
    <source>
        <dbReference type="ARBA" id="ARBA00022505"/>
    </source>
</evidence>
<comment type="pathway">
    <text evidence="3 10">Cofactor biosynthesis; molybdopterin biosynthesis.</text>
</comment>
<dbReference type="GO" id="GO:0006777">
    <property type="term" value="P:Mo-molybdopterin cofactor biosynthetic process"/>
    <property type="evidence" value="ECO:0007669"/>
    <property type="project" value="UniProtKB-UniRule"/>
</dbReference>
<evidence type="ECO:0000313" key="13">
    <source>
        <dbReference type="Proteomes" id="UP000061660"/>
    </source>
</evidence>
<comment type="similarity">
    <text evidence="4 10">Belongs to the MoeA family.</text>
</comment>
<keyword evidence="10 12" id="KW-0808">Transferase</keyword>
<keyword evidence="8 10" id="KW-0501">Molybdenum cofactor biosynthesis</keyword>
<dbReference type="EMBL" id="CP013652">
    <property type="protein sequence ID" value="ALS22992.1"/>
    <property type="molecule type" value="Genomic_DNA"/>
</dbReference>
<keyword evidence="13" id="KW-1185">Reference proteome</keyword>
<dbReference type="GO" id="GO:0005829">
    <property type="term" value="C:cytosol"/>
    <property type="evidence" value="ECO:0007669"/>
    <property type="project" value="TreeGrafter"/>
</dbReference>
<comment type="catalytic activity">
    <reaction evidence="9">
        <text>adenylyl-molybdopterin + molybdate = Mo-molybdopterin + AMP + H(+)</text>
        <dbReference type="Rhea" id="RHEA:35047"/>
        <dbReference type="ChEBI" id="CHEBI:15378"/>
        <dbReference type="ChEBI" id="CHEBI:36264"/>
        <dbReference type="ChEBI" id="CHEBI:62727"/>
        <dbReference type="ChEBI" id="CHEBI:71302"/>
        <dbReference type="ChEBI" id="CHEBI:456215"/>
        <dbReference type="EC" id="2.10.1.1"/>
    </reaction>
</comment>
<evidence type="ECO:0000256" key="8">
    <source>
        <dbReference type="ARBA" id="ARBA00023150"/>
    </source>
</evidence>
<dbReference type="Proteomes" id="UP000061660">
    <property type="component" value="Chromosome"/>
</dbReference>
<dbReference type="SUPFAM" id="SSF63882">
    <property type="entry name" value="MoeA N-terminal region -like"/>
    <property type="match status" value="1"/>
</dbReference>
<dbReference type="Pfam" id="PF03453">
    <property type="entry name" value="MoeA_N"/>
    <property type="match status" value="1"/>
</dbReference>
<comment type="function">
    <text evidence="2">May be involved in the biosynthesis of molybdopterin.</text>
</comment>
<dbReference type="NCBIfam" id="TIGR00177">
    <property type="entry name" value="molyb_syn"/>
    <property type="match status" value="1"/>
</dbReference>
<comment type="function">
    <text evidence="1 10">Catalyzes the insertion of molybdate into adenylated molybdopterin with the concomitant release of AMP.</text>
</comment>
<evidence type="ECO:0000313" key="12">
    <source>
        <dbReference type="EMBL" id="ALS22992.1"/>
    </source>
</evidence>
<dbReference type="EC" id="2.10.1.1" evidence="5 10"/>
<accession>A0A0U2M5C3</accession>
<dbReference type="KEGG" id="pnp:IJ22_26190"/>
<dbReference type="InterPro" id="IPR036425">
    <property type="entry name" value="MoaB/Mog-like_dom_sf"/>
</dbReference>
<dbReference type="AlphaFoldDB" id="A0A0U2M5C3"/>
<evidence type="ECO:0000256" key="4">
    <source>
        <dbReference type="ARBA" id="ARBA00010763"/>
    </source>
</evidence>
<dbReference type="InterPro" id="IPR001453">
    <property type="entry name" value="MoaB/Mog_dom"/>
</dbReference>
<evidence type="ECO:0000256" key="9">
    <source>
        <dbReference type="ARBA" id="ARBA00047317"/>
    </source>
</evidence>
<dbReference type="RefSeq" id="WP_062409068.1">
    <property type="nucleotide sequence ID" value="NZ_CP013652.1"/>
</dbReference>
<dbReference type="PROSITE" id="PS01079">
    <property type="entry name" value="MOCF_BIOSYNTHESIS_2"/>
    <property type="match status" value="1"/>
</dbReference>
<dbReference type="Gene3D" id="2.170.190.11">
    <property type="entry name" value="Molybdopterin biosynthesis moea protein, domain 3"/>
    <property type="match status" value="1"/>
</dbReference>
<reference evidence="12 13" key="2">
    <citation type="journal article" date="2016" name="Genome Announc.">
        <title>Complete Genome Sequences of Two Interactive Moderate Thermophiles, Paenibacillus napthalenovorans 32O-Y and Paenibacillus sp. 32O-W.</title>
        <authorList>
            <person name="Butler R.R.III."/>
            <person name="Wang J."/>
            <person name="Stark B.C."/>
            <person name="Pombert J.F."/>
        </authorList>
    </citation>
    <scope>NUCLEOTIDE SEQUENCE [LARGE SCALE GENOMIC DNA]</scope>
    <source>
        <strain evidence="12 13">32O-Y</strain>
    </source>
</reference>
<dbReference type="InterPro" id="IPR036688">
    <property type="entry name" value="MoeA_C_domain_IV_sf"/>
</dbReference>
<evidence type="ECO:0000259" key="11">
    <source>
        <dbReference type="SMART" id="SM00852"/>
    </source>
</evidence>
<dbReference type="CDD" id="cd00887">
    <property type="entry name" value="MoeA"/>
    <property type="match status" value="1"/>
</dbReference>
<dbReference type="InterPro" id="IPR038987">
    <property type="entry name" value="MoeA-like"/>
</dbReference>
<dbReference type="Gene3D" id="3.40.980.10">
    <property type="entry name" value="MoaB/Mog-like domain"/>
    <property type="match status" value="1"/>
</dbReference>
<dbReference type="PANTHER" id="PTHR10192">
    <property type="entry name" value="MOLYBDOPTERIN BIOSYNTHESIS PROTEIN"/>
    <property type="match status" value="1"/>
</dbReference>
<dbReference type="SMART" id="SM00852">
    <property type="entry name" value="MoCF_biosynth"/>
    <property type="match status" value="1"/>
</dbReference>
<dbReference type="GO" id="GO:0046872">
    <property type="term" value="F:metal ion binding"/>
    <property type="evidence" value="ECO:0007669"/>
    <property type="project" value="UniProtKB-UniRule"/>
</dbReference>
<gene>
    <name evidence="12" type="ORF">IJ22_26190</name>
</gene>
<evidence type="ECO:0000256" key="6">
    <source>
        <dbReference type="ARBA" id="ARBA00021108"/>
    </source>
</evidence>
<protein>
    <recommendedName>
        <fullName evidence="6 10">Molybdopterin molybdenumtransferase</fullName>
        <ecNumber evidence="5 10">2.10.1.1</ecNumber>
    </recommendedName>
</protein>
<evidence type="ECO:0000256" key="5">
    <source>
        <dbReference type="ARBA" id="ARBA00013269"/>
    </source>
</evidence>
<name>A0A0U2M5C3_9BACL</name>
<dbReference type="Gene3D" id="3.90.105.10">
    <property type="entry name" value="Molybdopterin biosynthesis moea protein, domain 2"/>
    <property type="match status" value="1"/>
</dbReference>
<dbReference type="InterPro" id="IPR005110">
    <property type="entry name" value="MoeA_linker/N"/>
</dbReference>
<reference evidence="13" key="1">
    <citation type="submission" date="2015-12" db="EMBL/GenBank/DDBJ databases">
        <title>Complete genome sequences of two moderately thermophilic Paenibacillus species.</title>
        <authorList>
            <person name="Butler R.III."/>
            <person name="Wang J."/>
            <person name="Stark B.C."/>
            <person name="Pombert J.-F."/>
        </authorList>
    </citation>
    <scope>NUCLEOTIDE SEQUENCE [LARGE SCALE GENOMIC DNA]</scope>
    <source>
        <strain evidence="13">32O-Y</strain>
    </source>
</reference>
<dbReference type="STRING" id="162209.IJ22_26190"/>
<dbReference type="OrthoDB" id="9804758at2"/>
<evidence type="ECO:0000256" key="10">
    <source>
        <dbReference type="RuleBase" id="RU365090"/>
    </source>
</evidence>
<keyword evidence="10" id="KW-0460">Magnesium</keyword>
<dbReference type="Pfam" id="PF00994">
    <property type="entry name" value="MoCF_biosynth"/>
    <property type="match status" value="1"/>
</dbReference>
<evidence type="ECO:0000256" key="3">
    <source>
        <dbReference type="ARBA" id="ARBA00005046"/>
    </source>
</evidence>
<dbReference type="NCBIfam" id="NF045515">
    <property type="entry name" value="Glp_gephyrin"/>
    <property type="match status" value="1"/>
</dbReference>
<dbReference type="InterPro" id="IPR036135">
    <property type="entry name" value="MoeA_linker/N_sf"/>
</dbReference>
<dbReference type="Pfam" id="PF03454">
    <property type="entry name" value="MoeA_C"/>
    <property type="match status" value="1"/>
</dbReference>
<dbReference type="PATRIC" id="fig|162209.4.peg.2788"/>
<proteinExistence type="inferred from homology"/>
<evidence type="ECO:0000256" key="1">
    <source>
        <dbReference type="ARBA" id="ARBA00002901"/>
    </source>
</evidence>
<dbReference type="SUPFAM" id="SSF53218">
    <property type="entry name" value="Molybdenum cofactor biosynthesis proteins"/>
    <property type="match status" value="1"/>
</dbReference>
<feature type="domain" description="MoaB/Mog" evidence="11">
    <location>
        <begin position="185"/>
        <end position="325"/>
    </location>
</feature>
<evidence type="ECO:0000256" key="2">
    <source>
        <dbReference type="ARBA" id="ARBA00003487"/>
    </source>
</evidence>